<dbReference type="Proteomes" id="UP000620075">
    <property type="component" value="Unassembled WGS sequence"/>
</dbReference>
<dbReference type="CDD" id="cd04645">
    <property type="entry name" value="LbH_gamma_CA_like"/>
    <property type="match status" value="1"/>
</dbReference>
<dbReference type="PANTHER" id="PTHR13061">
    <property type="entry name" value="DYNACTIN SUBUNIT P25"/>
    <property type="match status" value="1"/>
</dbReference>
<organism evidence="1 2">
    <name type="scientific">Candidatus Dormiibacter inghamiae</name>
    <dbReference type="NCBI Taxonomy" id="3127013"/>
    <lineage>
        <taxon>Bacteria</taxon>
        <taxon>Bacillati</taxon>
        <taxon>Candidatus Dormiibacterota</taxon>
        <taxon>Candidatus Dormibacteria</taxon>
        <taxon>Candidatus Dormibacterales</taxon>
        <taxon>Candidatus Dormibacteraceae</taxon>
        <taxon>Candidatus Dormiibacter</taxon>
    </lineage>
</organism>
<protein>
    <submittedName>
        <fullName evidence="1">Gamma carbonic anhydrase family protein</fullName>
    </submittedName>
</protein>
<evidence type="ECO:0000313" key="1">
    <source>
        <dbReference type="EMBL" id="MBJ7601663.1"/>
    </source>
</evidence>
<dbReference type="SUPFAM" id="SSF51161">
    <property type="entry name" value="Trimeric LpxA-like enzymes"/>
    <property type="match status" value="1"/>
</dbReference>
<dbReference type="EMBL" id="JAEKNQ010000005">
    <property type="protein sequence ID" value="MBJ7601663.1"/>
    <property type="molecule type" value="Genomic_DNA"/>
</dbReference>
<name>A0A934KEV8_9BACT</name>
<dbReference type="PANTHER" id="PTHR13061:SF29">
    <property type="entry name" value="GAMMA CARBONIC ANHYDRASE-LIKE 1, MITOCHONDRIAL-RELATED"/>
    <property type="match status" value="1"/>
</dbReference>
<reference evidence="1 2" key="1">
    <citation type="submission" date="2020-10" db="EMBL/GenBank/DDBJ databases">
        <title>Ca. Dormibacterota MAGs.</title>
        <authorList>
            <person name="Montgomery K."/>
        </authorList>
    </citation>
    <scope>NUCLEOTIDE SEQUENCE [LARGE SCALE GENOMIC DNA]</scope>
    <source>
        <strain evidence="1">SC8811_S16_3</strain>
    </source>
</reference>
<dbReference type="InterPro" id="IPR047324">
    <property type="entry name" value="LbH_gamma_CA-like"/>
</dbReference>
<dbReference type="Gene3D" id="2.160.10.10">
    <property type="entry name" value="Hexapeptide repeat proteins"/>
    <property type="match status" value="1"/>
</dbReference>
<dbReference type="AlphaFoldDB" id="A0A934KEV8"/>
<dbReference type="Pfam" id="PF14602">
    <property type="entry name" value="Hexapep_2"/>
    <property type="match status" value="1"/>
</dbReference>
<proteinExistence type="predicted"/>
<sequence>MPEFELGGKRPEVHPEAYVAPTAVLIGDVHVAARATVWFGAVLRGDESTITVGEGTNIQDNAVVHCSKGLPTVIGARVTLGHNACVEGCVIEDGALVGTGAIMLQRTRLGARALLAAGSLLAEDETVPADHLAAGVPAKVKKPLSGSSAHWPQHAAEHYEENGRRFRDELLPLARRD</sequence>
<comment type="caution">
    <text evidence="1">The sequence shown here is derived from an EMBL/GenBank/DDBJ whole genome shotgun (WGS) entry which is preliminary data.</text>
</comment>
<evidence type="ECO:0000313" key="2">
    <source>
        <dbReference type="Proteomes" id="UP000620075"/>
    </source>
</evidence>
<dbReference type="RefSeq" id="WP_338176016.1">
    <property type="nucleotide sequence ID" value="NZ_JAEKNQ010000005.1"/>
</dbReference>
<dbReference type="InterPro" id="IPR011004">
    <property type="entry name" value="Trimer_LpxA-like_sf"/>
</dbReference>
<dbReference type="InterPro" id="IPR001451">
    <property type="entry name" value="Hexapep"/>
</dbReference>
<accession>A0A934KEV8</accession>
<gene>
    <name evidence="1" type="ORF">JF888_00445</name>
</gene>
<dbReference type="InterPro" id="IPR050484">
    <property type="entry name" value="Transf_Hexapept/Carb_Anhydrase"/>
</dbReference>